<proteinExistence type="inferred from homology"/>
<accession>A0AAX2ZYT9</accession>
<dbReference type="Pfam" id="PF04072">
    <property type="entry name" value="LCM"/>
    <property type="match status" value="1"/>
</dbReference>
<dbReference type="PANTHER" id="PTHR43619:SF2">
    <property type="entry name" value="S-ADENOSYL-L-METHIONINE-DEPENDENT METHYLTRANSFERASES SUPERFAMILY PROTEIN"/>
    <property type="match status" value="1"/>
</dbReference>
<keyword evidence="4 8" id="KW-0808">Transferase</keyword>
<dbReference type="InterPro" id="IPR029063">
    <property type="entry name" value="SAM-dependent_MTases_sf"/>
</dbReference>
<dbReference type="Proteomes" id="UP001162885">
    <property type="component" value="Chromosome"/>
</dbReference>
<dbReference type="SUPFAM" id="SSF53335">
    <property type="entry name" value="S-adenosyl-L-methionine-dependent methyltransferases"/>
    <property type="match status" value="1"/>
</dbReference>
<evidence type="ECO:0000313" key="8">
    <source>
        <dbReference type="EMBL" id="UNC00347.1"/>
    </source>
</evidence>
<evidence type="ECO:0000256" key="2">
    <source>
        <dbReference type="ARBA" id="ARBA00008138"/>
    </source>
</evidence>
<name>A0AAX2ZYT9_9MYCO</name>
<keyword evidence="3 6" id="KW-0489">Methyltransferase</keyword>
<dbReference type="NCBIfam" id="TIGR00027">
    <property type="entry name" value="mthyl_TIGR00027"/>
    <property type="match status" value="1"/>
</dbReference>
<feature type="region of interest" description="Disordered" evidence="7">
    <location>
        <begin position="1"/>
        <end position="36"/>
    </location>
</feature>
<gene>
    <name evidence="8" type="ORF">H5U98_02535</name>
</gene>
<evidence type="ECO:0000256" key="1">
    <source>
        <dbReference type="ARBA" id="ARBA00003907"/>
    </source>
</evidence>
<evidence type="ECO:0000256" key="7">
    <source>
        <dbReference type="SAM" id="MobiDB-lite"/>
    </source>
</evidence>
<evidence type="ECO:0000256" key="3">
    <source>
        <dbReference type="ARBA" id="ARBA00022603"/>
    </source>
</evidence>
<dbReference type="InterPro" id="IPR011610">
    <property type="entry name" value="SAM_mthyl_Trfase_ML2640-like"/>
</dbReference>
<evidence type="ECO:0000256" key="6">
    <source>
        <dbReference type="RuleBase" id="RU362030"/>
    </source>
</evidence>
<dbReference type="GO" id="GO:0032259">
    <property type="term" value="P:methylation"/>
    <property type="evidence" value="ECO:0007669"/>
    <property type="project" value="UniProtKB-KW"/>
</dbReference>
<dbReference type="PANTHER" id="PTHR43619">
    <property type="entry name" value="S-ADENOSYL-L-METHIONINE-DEPENDENT METHYLTRANSFERASE YKTD-RELATED"/>
    <property type="match status" value="1"/>
</dbReference>
<sequence length="304" mass="33022">MRCNSWRGRRATKISKTGVRPGAHDGGMTSGQTPGQAVADTGVLVAAIRAEETRRADRLFDDPFAQKLAGEHGQRMLAEAVAASGDKSTLQIVVRTRFWDEALLHAVPPVRQVVILAAGLDARAYRLAWPQDTTVFELDQPAVIAAKAEVLLGEEPRCQRVALGVDLTEDWTEALRANGFDPGQPAVWLMEGLLQYLDESAVHALFERVDTLSAPGSVLLYDIVGKVLLDSVMLAAVREQMSRNGAPWLFGTDSPEQLCEPLGWSAVVTDVAEPGNKWNRWFAPAVPLDVPGVPRGYFVTATKS</sequence>
<dbReference type="GO" id="GO:0008168">
    <property type="term" value="F:methyltransferase activity"/>
    <property type="evidence" value="ECO:0007669"/>
    <property type="project" value="UniProtKB-UniRule"/>
</dbReference>
<keyword evidence="5 6" id="KW-0949">S-adenosyl-L-methionine</keyword>
<dbReference type="EMBL" id="CP060016">
    <property type="protein sequence ID" value="UNC00347.1"/>
    <property type="molecule type" value="Genomic_DNA"/>
</dbReference>
<dbReference type="EC" id="2.1.1.-" evidence="6"/>
<reference evidence="8 9" key="1">
    <citation type="journal article" date="2022" name="BMC Genomics">
        <title>Comparative genome analysis of mycobacteria focusing on tRNA and non-coding RNA.</title>
        <authorList>
            <person name="Behra P.R.K."/>
            <person name="Pettersson B.M.F."/>
            <person name="Ramesh M."/>
            <person name="Das S."/>
            <person name="Dasgupta S."/>
            <person name="Kirsebom L.A."/>
        </authorList>
    </citation>
    <scope>NUCLEOTIDE SEQUENCE [LARGE SCALE GENOMIC DNA]</scope>
    <source>
        <strain evidence="8 9">DSM 44677</strain>
    </source>
</reference>
<dbReference type="InterPro" id="IPR007213">
    <property type="entry name" value="Ppm1/Ppm2/Tcmp"/>
</dbReference>
<organism evidence="8 9">
    <name type="scientific">Mycolicibacterium boenickei</name>
    <dbReference type="NCBI Taxonomy" id="146017"/>
    <lineage>
        <taxon>Bacteria</taxon>
        <taxon>Bacillati</taxon>
        <taxon>Actinomycetota</taxon>
        <taxon>Actinomycetes</taxon>
        <taxon>Mycobacteriales</taxon>
        <taxon>Mycobacteriaceae</taxon>
        <taxon>Mycolicibacterium</taxon>
    </lineage>
</organism>
<comment type="similarity">
    <text evidence="2 6">Belongs to the UPF0677 family.</text>
</comment>
<evidence type="ECO:0000256" key="4">
    <source>
        <dbReference type="ARBA" id="ARBA00022679"/>
    </source>
</evidence>
<evidence type="ECO:0000313" key="9">
    <source>
        <dbReference type="Proteomes" id="UP001162885"/>
    </source>
</evidence>
<protein>
    <recommendedName>
        <fullName evidence="6">S-adenosyl-L-methionine-dependent methyltransferase</fullName>
        <ecNumber evidence="6">2.1.1.-</ecNumber>
    </recommendedName>
</protein>
<dbReference type="AlphaFoldDB" id="A0AAX2ZYT9"/>
<dbReference type="Gene3D" id="3.40.50.150">
    <property type="entry name" value="Vaccinia Virus protein VP39"/>
    <property type="match status" value="1"/>
</dbReference>
<evidence type="ECO:0000256" key="5">
    <source>
        <dbReference type="ARBA" id="ARBA00022691"/>
    </source>
</evidence>
<comment type="function">
    <text evidence="1 6">Exhibits S-adenosyl-L-methionine-dependent methyltransferase activity.</text>
</comment>